<gene>
    <name evidence="2" type="ORF">CLAFUR5_09352</name>
</gene>
<accession>A0A9Q8PGI7</accession>
<dbReference type="PANTHER" id="PTHR38790">
    <property type="entry name" value="2EXR DOMAIN-CONTAINING PROTEIN-RELATED"/>
    <property type="match status" value="1"/>
</dbReference>
<dbReference type="InterPro" id="IPR056632">
    <property type="entry name" value="DUF7730"/>
</dbReference>
<sequence length="296" mass="33542">MASAEQQKTGLLDLSIELRNQIYGYVLQADKPIEIELIRRRDGPLELARRGIPRNMHHRHEVYDRRKKAWVLAEIKYAAIIYVGRQVYLEASAILYAVNCFKFANTTALRDILPILGKCAALLRYVEIEAEGCRSCSAPAAFKALSIATNLKKIHIGHFDVCDSHNHPYAVGPSSIASLVENCNPLLKCLQSSYREQKKGIDIAQVISMRVSTCRDCCHDPMAEAPGQGHRSAHGYRDENNTFCGWLCSGVKTRNEELENLISNEILRLLHKDEEAKFNDLTPKQIPRRSKRNKKE</sequence>
<protein>
    <recommendedName>
        <fullName evidence="1">DUF7730 domain-containing protein</fullName>
    </recommendedName>
</protein>
<dbReference type="RefSeq" id="XP_047766452.1">
    <property type="nucleotide sequence ID" value="XM_047908500.1"/>
</dbReference>
<reference evidence="2" key="1">
    <citation type="submission" date="2021-12" db="EMBL/GenBank/DDBJ databases">
        <authorList>
            <person name="Zaccaron A."/>
            <person name="Stergiopoulos I."/>
        </authorList>
    </citation>
    <scope>NUCLEOTIDE SEQUENCE</scope>
    <source>
        <strain evidence="2">Race5_Kim</strain>
    </source>
</reference>
<dbReference type="KEGG" id="ffu:CLAFUR5_09352"/>
<name>A0A9Q8PGI7_PASFU</name>
<evidence type="ECO:0000259" key="1">
    <source>
        <dbReference type="Pfam" id="PF24864"/>
    </source>
</evidence>
<evidence type="ECO:0000313" key="3">
    <source>
        <dbReference type="Proteomes" id="UP000756132"/>
    </source>
</evidence>
<feature type="domain" description="DUF7730" evidence="1">
    <location>
        <begin position="5"/>
        <end position="111"/>
    </location>
</feature>
<proteinExistence type="predicted"/>
<dbReference type="EMBL" id="CP090171">
    <property type="protein sequence ID" value="UJO22086.1"/>
    <property type="molecule type" value="Genomic_DNA"/>
</dbReference>
<organism evidence="2 3">
    <name type="scientific">Passalora fulva</name>
    <name type="common">Tomato leaf mold</name>
    <name type="synonym">Cladosporium fulvum</name>
    <dbReference type="NCBI Taxonomy" id="5499"/>
    <lineage>
        <taxon>Eukaryota</taxon>
        <taxon>Fungi</taxon>
        <taxon>Dikarya</taxon>
        <taxon>Ascomycota</taxon>
        <taxon>Pezizomycotina</taxon>
        <taxon>Dothideomycetes</taxon>
        <taxon>Dothideomycetidae</taxon>
        <taxon>Mycosphaerellales</taxon>
        <taxon>Mycosphaerellaceae</taxon>
        <taxon>Fulvia</taxon>
    </lineage>
</organism>
<dbReference type="Proteomes" id="UP000756132">
    <property type="component" value="Chromosome 9"/>
</dbReference>
<dbReference type="OrthoDB" id="3635808at2759"/>
<reference evidence="2" key="2">
    <citation type="journal article" date="2022" name="Microb. Genom.">
        <title>A chromosome-scale genome assembly of the tomato pathogen Cladosporium fulvum reveals a compartmentalized genome architecture and the presence of a dispensable chromosome.</title>
        <authorList>
            <person name="Zaccaron A.Z."/>
            <person name="Chen L.H."/>
            <person name="Samaras A."/>
            <person name="Stergiopoulos I."/>
        </authorList>
    </citation>
    <scope>NUCLEOTIDE SEQUENCE</scope>
    <source>
        <strain evidence="2">Race5_Kim</strain>
    </source>
</reference>
<dbReference type="AlphaFoldDB" id="A0A9Q8PGI7"/>
<keyword evidence="3" id="KW-1185">Reference proteome</keyword>
<evidence type="ECO:0000313" key="2">
    <source>
        <dbReference type="EMBL" id="UJO22086.1"/>
    </source>
</evidence>
<dbReference type="Pfam" id="PF24864">
    <property type="entry name" value="DUF7730"/>
    <property type="match status" value="1"/>
</dbReference>
<dbReference type="GeneID" id="71989230"/>